<evidence type="ECO:0000313" key="6">
    <source>
        <dbReference type="Proteomes" id="UP000823872"/>
    </source>
</evidence>
<dbReference type="Pfam" id="PF05240">
    <property type="entry name" value="APOBEC_C"/>
    <property type="match status" value="1"/>
</dbReference>
<dbReference type="Proteomes" id="UP000823872">
    <property type="component" value="Chromosome B4"/>
</dbReference>
<evidence type="ECO:0000256" key="3">
    <source>
        <dbReference type="ARBA" id="ARBA00022833"/>
    </source>
</evidence>
<name>A0ABI8A9S9_FELCA</name>
<reference evidence="5 6" key="1">
    <citation type="submission" date="2021-02" db="EMBL/GenBank/DDBJ databases">
        <title>Safari Cat Assemblies.</title>
        <authorList>
            <person name="Bredemeyer K.R."/>
            <person name="Murphy W.J."/>
        </authorList>
    </citation>
    <scope>NUCLEOTIDE SEQUENCE [LARGE SCALE GENOMIC DNA]</scope>
</reference>
<evidence type="ECO:0000256" key="2">
    <source>
        <dbReference type="ARBA" id="ARBA00022801"/>
    </source>
</evidence>
<reference evidence="5" key="2">
    <citation type="submission" date="2025-08" db="UniProtKB">
        <authorList>
            <consortium name="Ensembl"/>
        </authorList>
    </citation>
    <scope>IDENTIFICATION</scope>
    <source>
        <strain evidence="5">breed Abyssinian</strain>
    </source>
</reference>
<dbReference type="PANTHER" id="PTHR13857:SF20">
    <property type="entry name" value="DNA DC-DU-EDITING ENZYME APOBEC-3G"/>
    <property type="match status" value="1"/>
</dbReference>
<keyword evidence="2" id="KW-0378">Hydrolase</keyword>
<proteinExistence type="predicted"/>
<evidence type="ECO:0000256" key="1">
    <source>
        <dbReference type="ARBA" id="ARBA00022723"/>
    </source>
</evidence>
<accession>A0ABI8A9S9</accession>
<keyword evidence="6" id="KW-1185">Reference proteome</keyword>
<dbReference type="GeneTree" id="ENSGT00950000185252"/>
<keyword evidence="3" id="KW-0862">Zinc</keyword>
<feature type="region of interest" description="Disordered" evidence="4">
    <location>
        <begin position="151"/>
        <end position="207"/>
    </location>
</feature>
<dbReference type="Gene3D" id="3.40.140.10">
    <property type="entry name" value="Cytidine Deaminase, domain 2"/>
    <property type="match status" value="1"/>
</dbReference>
<dbReference type="Ensembl" id="ENSFCTT00005080381.1">
    <property type="protein sequence ID" value="ENSFCTP00005055973.1"/>
    <property type="gene ID" value="ENSFCTG00005028570.1"/>
</dbReference>
<sequence>MTLPPPGGAPVFELLPHPPVGSCLLDKDTFLENFHLEWWPNKAYLCYETELPSGDPGVPLGQHKDVLCNKLVSVVENRHVTPHPLASRLYTEEGFQNGLRLLRGAGARITIMTSTGPCGFEHCWEPFVDNQGRAFEPRDTLVSQSQDLAETLQGSRDQNPPPTSHPVSSTDWKGQPRSAREEEGVCWKGTSPLRSGGGGRLSSPHPS</sequence>
<evidence type="ECO:0000256" key="4">
    <source>
        <dbReference type="SAM" id="MobiDB-lite"/>
    </source>
</evidence>
<protein>
    <submittedName>
        <fullName evidence="5">Uncharacterized protein</fullName>
    </submittedName>
</protein>
<reference evidence="5" key="3">
    <citation type="submission" date="2025-09" db="UniProtKB">
        <authorList>
            <consortium name="Ensembl"/>
        </authorList>
    </citation>
    <scope>IDENTIFICATION</scope>
    <source>
        <strain evidence="5">breed Abyssinian</strain>
    </source>
</reference>
<organism evidence="5 6">
    <name type="scientific">Felis catus</name>
    <name type="common">Cat</name>
    <name type="synonym">Felis silvestris catus</name>
    <dbReference type="NCBI Taxonomy" id="9685"/>
    <lineage>
        <taxon>Eukaryota</taxon>
        <taxon>Metazoa</taxon>
        <taxon>Chordata</taxon>
        <taxon>Craniata</taxon>
        <taxon>Vertebrata</taxon>
        <taxon>Euteleostomi</taxon>
        <taxon>Mammalia</taxon>
        <taxon>Eutheria</taxon>
        <taxon>Laurasiatheria</taxon>
        <taxon>Carnivora</taxon>
        <taxon>Feliformia</taxon>
        <taxon>Felidae</taxon>
        <taxon>Felinae</taxon>
        <taxon>Felis</taxon>
    </lineage>
</organism>
<keyword evidence="1" id="KW-0479">Metal-binding</keyword>
<evidence type="ECO:0000313" key="5">
    <source>
        <dbReference type="Ensembl" id="ENSFCTP00005055973.1"/>
    </source>
</evidence>
<dbReference type="PANTHER" id="PTHR13857">
    <property type="entry name" value="MRNA EDITING ENZYME"/>
    <property type="match status" value="1"/>
</dbReference>
<dbReference type="InterPro" id="IPR050610">
    <property type="entry name" value="APOBEC_Cyt_Deaminase"/>
</dbReference>